<accession>A0A9P9ALB7</accession>
<dbReference type="Gene3D" id="3.90.380.10">
    <property type="entry name" value="Naphthalene 1,2-dioxygenase Alpha Subunit, Chain A, domain 1"/>
    <property type="match status" value="2"/>
</dbReference>
<comment type="subcellular location">
    <subcellularLocation>
        <location evidence="1">Nucleus</location>
    </subcellularLocation>
</comment>
<dbReference type="Pfam" id="PF00848">
    <property type="entry name" value="Ring_hydroxyl_A"/>
    <property type="match status" value="1"/>
</dbReference>
<feature type="region of interest" description="Disordered" evidence="3">
    <location>
        <begin position="324"/>
        <end position="370"/>
    </location>
</feature>
<dbReference type="GO" id="GO:0000976">
    <property type="term" value="F:transcription cis-regulatory region binding"/>
    <property type="evidence" value="ECO:0007669"/>
    <property type="project" value="TreeGrafter"/>
</dbReference>
<dbReference type="CDD" id="cd00067">
    <property type="entry name" value="GAL4"/>
    <property type="match status" value="1"/>
</dbReference>
<reference evidence="5 6" key="1">
    <citation type="journal article" date="2021" name="Nat. Commun.">
        <title>Genetic determinants of endophytism in the Arabidopsis root mycobiome.</title>
        <authorList>
            <person name="Mesny F."/>
            <person name="Miyauchi S."/>
            <person name="Thiergart T."/>
            <person name="Pickel B."/>
            <person name="Atanasova L."/>
            <person name="Karlsson M."/>
            <person name="Huettel B."/>
            <person name="Barry K.W."/>
            <person name="Haridas S."/>
            <person name="Chen C."/>
            <person name="Bauer D."/>
            <person name="Andreopoulos W."/>
            <person name="Pangilinan J."/>
            <person name="LaButti K."/>
            <person name="Riley R."/>
            <person name="Lipzen A."/>
            <person name="Clum A."/>
            <person name="Drula E."/>
            <person name="Henrissat B."/>
            <person name="Kohler A."/>
            <person name="Grigoriev I.V."/>
            <person name="Martin F.M."/>
            <person name="Hacquard S."/>
        </authorList>
    </citation>
    <scope>NUCLEOTIDE SEQUENCE [LARGE SCALE GENOMIC DNA]</scope>
    <source>
        <strain evidence="5 6">MPI-CAGE-CH-0241</strain>
    </source>
</reference>
<dbReference type="GO" id="GO:0008270">
    <property type="term" value="F:zinc ion binding"/>
    <property type="evidence" value="ECO:0007669"/>
    <property type="project" value="InterPro"/>
</dbReference>
<dbReference type="Pfam" id="PF11951">
    <property type="entry name" value="Fungal_trans_2"/>
    <property type="match status" value="1"/>
</dbReference>
<dbReference type="SUPFAM" id="SSF57701">
    <property type="entry name" value="Zn2/Cys6 DNA-binding domain"/>
    <property type="match status" value="1"/>
</dbReference>
<dbReference type="OrthoDB" id="3509362at2759"/>
<dbReference type="SUPFAM" id="SSF50022">
    <property type="entry name" value="ISP domain"/>
    <property type="match status" value="1"/>
</dbReference>
<dbReference type="Gene3D" id="4.10.240.10">
    <property type="entry name" value="Zn(2)-C6 fungal-type DNA-binding domain"/>
    <property type="match status" value="1"/>
</dbReference>
<evidence type="ECO:0000256" key="2">
    <source>
        <dbReference type="ARBA" id="ARBA00023242"/>
    </source>
</evidence>
<dbReference type="GO" id="GO:0005506">
    <property type="term" value="F:iron ion binding"/>
    <property type="evidence" value="ECO:0007669"/>
    <property type="project" value="InterPro"/>
</dbReference>
<feature type="region of interest" description="Disordered" evidence="3">
    <location>
        <begin position="463"/>
        <end position="486"/>
    </location>
</feature>
<feature type="compositionally biased region" description="Polar residues" evidence="3">
    <location>
        <begin position="327"/>
        <end position="339"/>
    </location>
</feature>
<protein>
    <submittedName>
        <fullName evidence="5">C6 zinc finger domain-containing protein</fullName>
    </submittedName>
</protein>
<dbReference type="SUPFAM" id="SSF55961">
    <property type="entry name" value="Bet v1-like"/>
    <property type="match status" value="1"/>
</dbReference>
<sequence length="1059" mass="119032">MTVCPTTLPASWYTSYGIYSLERRAVFLKTWMLLGAITRWPEVGESYPYEMAQVKFTVRRTSAHWTSIKVFSDLDGSEMRSHLTRTGLLFITLSDETVAFDEFFPGLEDLIAHVDFQQFTPRKSLNYGGNYNWKTMVDGFQECLHCPYAHPAFSKVYTPTTYKVLNNHNYSQHIAETQRPNDGLFLYFFPNSTLNLYGGGMSSFRACPSDDPTKSIMDFDYYHRSPAGSEEFEKYYKFARTVALEDHELCEKAQENLDAGIYMGGILNPNKENGVAYYQARVLEMCSAQYEKERTTVNCSVLPQYPESIPDMSATAAPSFAARNTRPDVTSASSLTSKLDQLRPLLPRYPHERAGQKAMPKPRHEKSRNGCVNCKARRRKCDETKPSCSQCLRRRAVCGGYSKDLRWKEFQKPQQGIASARQTTRYRNKERNELFHASLSSQPDGPPETARHERSGIDELISQSLEDNSPNSDANKPVQNDGPRHLPRTEAMASLNIFPGSPKQFADFDFDMLFSNDAPVDSDIDQSSWQLVSGGLEACDSASEYQNSLHLQPSENPDPATLDLPVDLNIRPDLLVLQNHQISASESPKLRSPVDTWTLPLDLSCSSADRQAGFSLYQLPRIHNDSPENIALLFDRRICEVLSIKEDPTGNPWRTIVWPLAREHAALYHAVAAMTCFQGSNYLPQFRAKGIRHLDRSIRKFSVRDQGNMRPEVALTATLALGFAQTWYYPRSSTGISYINRAKVLLQETLSEHLASRQPRGNSDCLSFLANTWIYMDVIARLTCHKAQALDLEFMTACSLFNSNPDCGLRVDPLMGCAGSLFPLIGRVADLVHRICKTQDRRNSLGIISHAVELKTSIERWNPSINPTTAFDGESLTSGASDLIQTANAYKWATLLLLCQAVPELPSQLSFSSIAQKVLTLLATVPLGSRAIIFHILPLMMAGCEATTAEDRDWVRDRWQTLSTGNTSGIVDRCLELTSEVWRRRDNVEKSCESIHLSCPETVAGSLPVLGPAVGDLCMEFESSKNSPRTGSRFPDHTVKGKMHWLSIMKEWGWEVMLG</sequence>
<keyword evidence="6" id="KW-1185">Reference proteome</keyword>
<evidence type="ECO:0000256" key="1">
    <source>
        <dbReference type="ARBA" id="ARBA00004123"/>
    </source>
</evidence>
<dbReference type="PANTHER" id="PTHR37534:SF47">
    <property type="entry name" value="ZN(2)-C6 FUNGAL-TYPE DOMAIN-CONTAINING PROTEIN"/>
    <property type="match status" value="1"/>
</dbReference>
<dbReference type="PROSITE" id="PS00463">
    <property type="entry name" value="ZN2_CY6_FUNGAL_1"/>
    <property type="match status" value="1"/>
</dbReference>
<dbReference type="InterPro" id="IPR036864">
    <property type="entry name" value="Zn2-C6_fun-type_DNA-bd_sf"/>
</dbReference>
<feature type="compositionally biased region" description="Polar residues" evidence="3">
    <location>
        <begin position="463"/>
        <end position="478"/>
    </location>
</feature>
<dbReference type="PANTHER" id="PTHR37534">
    <property type="entry name" value="TRANSCRIPTIONAL ACTIVATOR PROTEIN UGA3"/>
    <property type="match status" value="1"/>
</dbReference>
<dbReference type="CDD" id="cd00680">
    <property type="entry name" value="RHO_alpha_C"/>
    <property type="match status" value="1"/>
</dbReference>
<dbReference type="Proteomes" id="UP000777438">
    <property type="component" value="Unassembled WGS sequence"/>
</dbReference>
<evidence type="ECO:0000259" key="4">
    <source>
        <dbReference type="PROSITE" id="PS50048"/>
    </source>
</evidence>
<dbReference type="EMBL" id="JAGPYM010000020">
    <property type="protein sequence ID" value="KAH6884442.1"/>
    <property type="molecule type" value="Genomic_DNA"/>
</dbReference>
<comment type="caution">
    <text evidence="5">The sequence shown here is derived from an EMBL/GenBank/DDBJ whole genome shotgun (WGS) entry which is preliminary data.</text>
</comment>
<evidence type="ECO:0000313" key="5">
    <source>
        <dbReference type="EMBL" id="KAH6884442.1"/>
    </source>
</evidence>
<dbReference type="GO" id="GO:0000981">
    <property type="term" value="F:DNA-binding transcription factor activity, RNA polymerase II-specific"/>
    <property type="evidence" value="ECO:0007669"/>
    <property type="project" value="InterPro"/>
</dbReference>
<keyword evidence="2" id="KW-0539">Nucleus</keyword>
<proteinExistence type="predicted"/>
<dbReference type="SMART" id="SM00066">
    <property type="entry name" value="GAL4"/>
    <property type="match status" value="1"/>
</dbReference>
<dbReference type="GO" id="GO:0051537">
    <property type="term" value="F:2 iron, 2 sulfur cluster binding"/>
    <property type="evidence" value="ECO:0007669"/>
    <property type="project" value="InterPro"/>
</dbReference>
<dbReference type="GO" id="GO:0005634">
    <property type="term" value="C:nucleus"/>
    <property type="evidence" value="ECO:0007669"/>
    <property type="project" value="UniProtKB-SubCell"/>
</dbReference>
<dbReference type="InterPro" id="IPR015879">
    <property type="entry name" value="Ring_hydroxy_dOase_asu_C_dom"/>
</dbReference>
<dbReference type="GO" id="GO:0045944">
    <property type="term" value="P:positive regulation of transcription by RNA polymerase II"/>
    <property type="evidence" value="ECO:0007669"/>
    <property type="project" value="TreeGrafter"/>
</dbReference>
<dbReference type="InterPro" id="IPR036922">
    <property type="entry name" value="Rieske_2Fe-2S_sf"/>
</dbReference>
<gene>
    <name evidence="5" type="ORF">B0T10DRAFT_517813</name>
</gene>
<feature type="domain" description="Zn(2)-C6 fungal-type" evidence="4">
    <location>
        <begin position="370"/>
        <end position="398"/>
    </location>
</feature>
<dbReference type="AlphaFoldDB" id="A0A9P9ALB7"/>
<dbReference type="InterPro" id="IPR021858">
    <property type="entry name" value="Fun_TF"/>
</dbReference>
<evidence type="ECO:0000313" key="6">
    <source>
        <dbReference type="Proteomes" id="UP000777438"/>
    </source>
</evidence>
<dbReference type="PROSITE" id="PS50048">
    <property type="entry name" value="ZN2_CY6_FUNGAL_2"/>
    <property type="match status" value="1"/>
</dbReference>
<name>A0A9P9ALB7_9HYPO</name>
<evidence type="ECO:0000256" key="3">
    <source>
        <dbReference type="SAM" id="MobiDB-lite"/>
    </source>
</evidence>
<organism evidence="5 6">
    <name type="scientific">Thelonectria olida</name>
    <dbReference type="NCBI Taxonomy" id="1576542"/>
    <lineage>
        <taxon>Eukaryota</taxon>
        <taxon>Fungi</taxon>
        <taxon>Dikarya</taxon>
        <taxon>Ascomycota</taxon>
        <taxon>Pezizomycotina</taxon>
        <taxon>Sordariomycetes</taxon>
        <taxon>Hypocreomycetidae</taxon>
        <taxon>Hypocreales</taxon>
        <taxon>Nectriaceae</taxon>
        <taxon>Thelonectria</taxon>
    </lineage>
</organism>
<dbReference type="Pfam" id="PF00172">
    <property type="entry name" value="Zn_clus"/>
    <property type="match status" value="1"/>
</dbReference>
<dbReference type="InterPro" id="IPR001138">
    <property type="entry name" value="Zn2Cys6_DnaBD"/>
</dbReference>